<dbReference type="GO" id="GO:0015035">
    <property type="term" value="F:protein-disulfide reductase activity"/>
    <property type="evidence" value="ECO:0007669"/>
    <property type="project" value="InterPro"/>
</dbReference>
<evidence type="ECO:0000313" key="3">
    <source>
        <dbReference type="EMBL" id="QHT24445.1"/>
    </source>
</evidence>
<dbReference type="InterPro" id="IPR005746">
    <property type="entry name" value="Thioredoxin"/>
</dbReference>
<dbReference type="EMBL" id="MN739745">
    <property type="protein sequence ID" value="QHT24445.1"/>
    <property type="molecule type" value="Genomic_DNA"/>
</dbReference>
<name>A0A6C0EAN6_9ZZZZ</name>
<evidence type="ECO:0000256" key="1">
    <source>
        <dbReference type="ARBA" id="ARBA00023157"/>
    </source>
</evidence>
<dbReference type="FunFam" id="3.40.30.10:FF:000245">
    <property type="entry name" value="Thioredoxin"/>
    <property type="match status" value="1"/>
</dbReference>
<protein>
    <recommendedName>
        <fullName evidence="2">Thioredoxin domain-containing protein</fullName>
    </recommendedName>
</protein>
<dbReference type="Pfam" id="PF00085">
    <property type="entry name" value="Thioredoxin"/>
    <property type="match status" value="1"/>
</dbReference>
<dbReference type="CDD" id="cd02947">
    <property type="entry name" value="TRX_family"/>
    <property type="match status" value="1"/>
</dbReference>
<organism evidence="3">
    <name type="scientific">viral metagenome</name>
    <dbReference type="NCBI Taxonomy" id="1070528"/>
    <lineage>
        <taxon>unclassified sequences</taxon>
        <taxon>metagenomes</taxon>
        <taxon>organismal metagenomes</taxon>
    </lineage>
</organism>
<reference evidence="3" key="1">
    <citation type="journal article" date="2020" name="Nature">
        <title>Giant virus diversity and host interactions through global metagenomics.</title>
        <authorList>
            <person name="Schulz F."/>
            <person name="Roux S."/>
            <person name="Paez-Espino D."/>
            <person name="Jungbluth S."/>
            <person name="Walsh D.A."/>
            <person name="Denef V.J."/>
            <person name="McMahon K.D."/>
            <person name="Konstantinidis K.T."/>
            <person name="Eloe-Fadrosh E.A."/>
            <person name="Kyrpides N.C."/>
            <person name="Woyke T."/>
        </authorList>
    </citation>
    <scope>NUCLEOTIDE SEQUENCE</scope>
    <source>
        <strain evidence="3">GVMAG-M-3300023179-150</strain>
    </source>
</reference>
<dbReference type="InterPro" id="IPR036249">
    <property type="entry name" value="Thioredoxin-like_sf"/>
</dbReference>
<dbReference type="PIRSF" id="PIRSF000077">
    <property type="entry name" value="Thioredoxin"/>
    <property type="match status" value="1"/>
</dbReference>
<dbReference type="PROSITE" id="PS00194">
    <property type="entry name" value="THIOREDOXIN_1"/>
    <property type="match status" value="1"/>
</dbReference>
<dbReference type="PANTHER" id="PTHR46115">
    <property type="entry name" value="THIOREDOXIN-LIKE PROTEIN 1"/>
    <property type="match status" value="1"/>
</dbReference>
<evidence type="ECO:0000259" key="2">
    <source>
        <dbReference type="PROSITE" id="PS51352"/>
    </source>
</evidence>
<feature type="domain" description="Thioredoxin" evidence="2">
    <location>
        <begin position="1"/>
        <end position="105"/>
    </location>
</feature>
<dbReference type="PROSITE" id="PS51352">
    <property type="entry name" value="THIOREDOXIN_2"/>
    <property type="match status" value="1"/>
</dbReference>
<proteinExistence type="predicted"/>
<dbReference type="InterPro" id="IPR013766">
    <property type="entry name" value="Thioredoxin_domain"/>
</dbReference>
<accession>A0A6C0EAN6</accession>
<dbReference type="SUPFAM" id="SSF52833">
    <property type="entry name" value="Thioredoxin-like"/>
    <property type="match status" value="1"/>
</dbReference>
<keyword evidence="1" id="KW-1015">Disulfide bond</keyword>
<dbReference type="InterPro" id="IPR017937">
    <property type="entry name" value="Thioredoxin_CS"/>
</dbReference>
<sequence length="105" mass="12016">MPVTEIHNENEFKNVLNNPLAIIDFYADWCGPCKVMAPKFKEFSDNPRYTKVKFYKVNIDHVPEVGDKCGVKSLPTFFALEYGQQYDSVVGANLDKLRALLEDLI</sequence>
<dbReference type="AlphaFoldDB" id="A0A6C0EAN6"/>
<dbReference type="Gene3D" id="3.40.30.10">
    <property type="entry name" value="Glutaredoxin"/>
    <property type="match status" value="1"/>
</dbReference>
<dbReference type="PRINTS" id="PR00421">
    <property type="entry name" value="THIOREDOXIN"/>
</dbReference>